<evidence type="ECO:0000256" key="3">
    <source>
        <dbReference type="ARBA" id="ARBA00022692"/>
    </source>
</evidence>
<evidence type="ECO:0000259" key="9">
    <source>
        <dbReference type="PROSITE" id="PS50893"/>
    </source>
</evidence>
<proteinExistence type="predicted"/>
<comment type="caution">
    <text evidence="11">The sequence shown here is derived from an EMBL/GenBank/DDBJ whole genome shotgun (WGS) entry which is preliminary data.</text>
</comment>
<dbReference type="InterPro" id="IPR027417">
    <property type="entry name" value="P-loop_NTPase"/>
</dbReference>
<feature type="domain" description="ABC transmembrane type-1" evidence="10">
    <location>
        <begin position="33"/>
        <end position="318"/>
    </location>
</feature>
<evidence type="ECO:0000256" key="1">
    <source>
        <dbReference type="ARBA" id="ARBA00004651"/>
    </source>
</evidence>
<dbReference type="SUPFAM" id="SSF52540">
    <property type="entry name" value="P-loop containing nucleoside triphosphate hydrolases"/>
    <property type="match status" value="1"/>
</dbReference>
<keyword evidence="5 11" id="KW-0067">ATP-binding</keyword>
<keyword evidence="3 8" id="KW-0812">Transmembrane</keyword>
<dbReference type="InterPro" id="IPR011527">
    <property type="entry name" value="ABC1_TM_dom"/>
</dbReference>
<evidence type="ECO:0000313" key="12">
    <source>
        <dbReference type="Proteomes" id="UP000238937"/>
    </source>
</evidence>
<comment type="subcellular location">
    <subcellularLocation>
        <location evidence="1">Cell membrane</location>
        <topology evidence="1">Multi-pass membrane protein</topology>
    </subcellularLocation>
</comment>
<evidence type="ECO:0000259" key="10">
    <source>
        <dbReference type="PROSITE" id="PS50929"/>
    </source>
</evidence>
<evidence type="ECO:0000256" key="6">
    <source>
        <dbReference type="ARBA" id="ARBA00022989"/>
    </source>
</evidence>
<keyword evidence="12" id="KW-1185">Reference proteome</keyword>
<dbReference type="InterPro" id="IPR017871">
    <property type="entry name" value="ABC_transporter-like_CS"/>
</dbReference>
<dbReference type="InterPro" id="IPR036640">
    <property type="entry name" value="ABC1_TM_sf"/>
</dbReference>
<dbReference type="OrthoDB" id="9810134at2"/>
<dbReference type="PROSITE" id="PS50929">
    <property type="entry name" value="ABC_TM1F"/>
    <property type="match status" value="1"/>
</dbReference>
<dbReference type="SMART" id="SM00382">
    <property type="entry name" value="AAA"/>
    <property type="match status" value="1"/>
</dbReference>
<evidence type="ECO:0000256" key="2">
    <source>
        <dbReference type="ARBA" id="ARBA00022448"/>
    </source>
</evidence>
<dbReference type="SUPFAM" id="SSF90123">
    <property type="entry name" value="ABC transporter transmembrane region"/>
    <property type="match status" value="1"/>
</dbReference>
<reference evidence="11 12" key="1">
    <citation type="submission" date="2018-03" db="EMBL/GenBank/DDBJ databases">
        <title>The ancient ancestry and fast evolution of plastids.</title>
        <authorList>
            <person name="Moore K.R."/>
            <person name="Magnabosco C."/>
            <person name="Momper L."/>
            <person name="Gold D.A."/>
            <person name="Bosak T."/>
            <person name="Fournier G.P."/>
        </authorList>
    </citation>
    <scope>NUCLEOTIDE SEQUENCE [LARGE SCALE GENOMIC DNA]</scope>
    <source>
        <strain evidence="11 12">CCALA 037</strain>
    </source>
</reference>
<dbReference type="Pfam" id="PF06472">
    <property type="entry name" value="ABC_membrane_2"/>
    <property type="match status" value="1"/>
</dbReference>
<dbReference type="GO" id="GO:0005524">
    <property type="term" value="F:ATP binding"/>
    <property type="evidence" value="ECO:0007669"/>
    <property type="project" value="UniProtKB-KW"/>
</dbReference>
<feature type="transmembrane region" description="Helical" evidence="8">
    <location>
        <begin position="30"/>
        <end position="49"/>
    </location>
</feature>
<dbReference type="PROSITE" id="PS00211">
    <property type="entry name" value="ABC_TRANSPORTER_1"/>
    <property type="match status" value="1"/>
</dbReference>
<dbReference type="RefSeq" id="WP_106310370.1">
    <property type="nucleotide sequence ID" value="NZ_PVWO01000404.1"/>
</dbReference>
<keyword evidence="7 8" id="KW-0472">Membrane</keyword>
<dbReference type="Gene3D" id="3.40.50.300">
    <property type="entry name" value="P-loop containing nucleotide triphosphate hydrolases"/>
    <property type="match status" value="1"/>
</dbReference>
<accession>A0A2T1FZA2</accession>
<feature type="transmembrane region" description="Helical" evidence="8">
    <location>
        <begin position="69"/>
        <end position="92"/>
    </location>
</feature>
<dbReference type="GO" id="GO:0140359">
    <property type="term" value="F:ABC-type transporter activity"/>
    <property type="evidence" value="ECO:0007669"/>
    <property type="project" value="InterPro"/>
</dbReference>
<evidence type="ECO:0000256" key="7">
    <source>
        <dbReference type="ARBA" id="ARBA00023136"/>
    </source>
</evidence>
<dbReference type="PROSITE" id="PS50893">
    <property type="entry name" value="ABC_TRANSPORTER_2"/>
    <property type="match status" value="1"/>
</dbReference>
<organism evidence="11 12">
    <name type="scientific">Chamaesiphon polymorphus CCALA 037</name>
    <dbReference type="NCBI Taxonomy" id="2107692"/>
    <lineage>
        <taxon>Bacteria</taxon>
        <taxon>Bacillati</taxon>
        <taxon>Cyanobacteriota</taxon>
        <taxon>Cyanophyceae</taxon>
        <taxon>Gomontiellales</taxon>
        <taxon>Chamaesiphonaceae</taxon>
        <taxon>Chamaesiphon</taxon>
    </lineage>
</organism>
<evidence type="ECO:0000313" key="11">
    <source>
        <dbReference type="EMBL" id="PSB50302.1"/>
    </source>
</evidence>
<dbReference type="GO" id="GO:0016887">
    <property type="term" value="F:ATP hydrolysis activity"/>
    <property type="evidence" value="ECO:0007669"/>
    <property type="project" value="InterPro"/>
</dbReference>
<keyword evidence="2" id="KW-0813">Transport</keyword>
<dbReference type="PANTHER" id="PTHR11384">
    <property type="entry name" value="ATP-BINDING CASSETTE, SUB-FAMILY D MEMBER"/>
    <property type="match status" value="1"/>
</dbReference>
<dbReference type="Gene3D" id="1.20.1560.10">
    <property type="entry name" value="ABC transporter type 1, transmembrane domain"/>
    <property type="match status" value="1"/>
</dbReference>
<dbReference type="Proteomes" id="UP000238937">
    <property type="component" value="Unassembled WGS sequence"/>
</dbReference>
<dbReference type="InterPro" id="IPR003593">
    <property type="entry name" value="AAA+_ATPase"/>
</dbReference>
<feature type="transmembrane region" description="Helical" evidence="8">
    <location>
        <begin position="174"/>
        <end position="197"/>
    </location>
</feature>
<protein>
    <submittedName>
        <fullName evidence="11">ABC transporter ATP-binding protein</fullName>
    </submittedName>
</protein>
<dbReference type="AlphaFoldDB" id="A0A2T1FZA2"/>
<sequence>MQRFNLTVFRQFWAIAKSYWSSDDKWRARGLLLAVIVLSLGYTGLSVLLNNKRGVLISALSARDEARFWQTILVFTGTLVVYAPLFAGYVYLRDRLGVEWRKWLTNSFLDRYFQNRSFYNLNYAEANIDNPDQRIAEDVKSFTQESLTLLLALVDSVLAIAAFTSVLWGISPPLILFLVGYALVGTLATVGIFGQPLMRLNFERLKKEADFRFSLVRVRENAEAIAFYQGEGYEADRIQSRFAEVFDNFKRLIFWELNLNILTNAYEFIPFILPAIVVAPGIFAGELEVGKVTEAQGAFIRIFFSLNLIVSRFQSLTTFGAGVERLYTFMQSLEGTVATDSQSEDAIQPTIETEVLCATDEPVVERLELDRMTLQTPNRERTLIEDLSIELPPGEGLLVRGPSGCGKSSLLRAIVGLWDAGTGKIIRPPLTEMLFLPQRPYMVLGTLRDQMLYPHMDAEVEDSYLSKILIQVNLPNLEQQHGGFHTEQNWAQVLSLGEQQRLIFARLLINKPRYAILDEATSALDTQNEKQLYQQLRDSGMTYLSVGHRESLSDYHQSILDLSTDRNWSLTAASRE</sequence>
<evidence type="ECO:0000256" key="4">
    <source>
        <dbReference type="ARBA" id="ARBA00022741"/>
    </source>
</evidence>
<gene>
    <name evidence="11" type="ORF">C7B77_22920</name>
</gene>
<evidence type="ECO:0000256" key="8">
    <source>
        <dbReference type="SAM" id="Phobius"/>
    </source>
</evidence>
<keyword evidence="6 8" id="KW-1133">Transmembrane helix</keyword>
<feature type="domain" description="ABC transporter" evidence="9">
    <location>
        <begin position="367"/>
        <end position="576"/>
    </location>
</feature>
<feature type="transmembrane region" description="Helical" evidence="8">
    <location>
        <begin position="147"/>
        <end position="168"/>
    </location>
</feature>
<dbReference type="InterPro" id="IPR003439">
    <property type="entry name" value="ABC_transporter-like_ATP-bd"/>
</dbReference>
<dbReference type="GO" id="GO:0005886">
    <property type="term" value="C:plasma membrane"/>
    <property type="evidence" value="ECO:0007669"/>
    <property type="project" value="UniProtKB-SubCell"/>
</dbReference>
<name>A0A2T1FZA2_9CYAN</name>
<dbReference type="Pfam" id="PF00005">
    <property type="entry name" value="ABC_tran"/>
    <property type="match status" value="1"/>
</dbReference>
<dbReference type="InterPro" id="IPR050835">
    <property type="entry name" value="ABC_transporter_sub-D"/>
</dbReference>
<evidence type="ECO:0000256" key="5">
    <source>
        <dbReference type="ARBA" id="ARBA00022840"/>
    </source>
</evidence>
<dbReference type="PANTHER" id="PTHR11384:SF59">
    <property type="entry name" value="LYSOSOMAL COBALAMIN TRANSPORTER ABCD4"/>
    <property type="match status" value="1"/>
</dbReference>
<dbReference type="EMBL" id="PVWO01000404">
    <property type="protein sequence ID" value="PSB50302.1"/>
    <property type="molecule type" value="Genomic_DNA"/>
</dbReference>
<dbReference type="CDD" id="cd03223">
    <property type="entry name" value="ABCD_peroxisomal_ALDP"/>
    <property type="match status" value="1"/>
</dbReference>
<keyword evidence="4" id="KW-0547">Nucleotide-binding</keyword>